<dbReference type="EMBL" id="BKCJ010402547">
    <property type="protein sequence ID" value="GFA31130.1"/>
    <property type="molecule type" value="Genomic_DNA"/>
</dbReference>
<dbReference type="PANTHER" id="PTHR47481">
    <property type="match status" value="1"/>
</dbReference>
<organism evidence="1">
    <name type="scientific">Tanacetum cinerariifolium</name>
    <name type="common">Dalmatian daisy</name>
    <name type="synonym">Chrysanthemum cinerariifolium</name>
    <dbReference type="NCBI Taxonomy" id="118510"/>
    <lineage>
        <taxon>Eukaryota</taxon>
        <taxon>Viridiplantae</taxon>
        <taxon>Streptophyta</taxon>
        <taxon>Embryophyta</taxon>
        <taxon>Tracheophyta</taxon>
        <taxon>Spermatophyta</taxon>
        <taxon>Magnoliopsida</taxon>
        <taxon>eudicotyledons</taxon>
        <taxon>Gunneridae</taxon>
        <taxon>Pentapetalae</taxon>
        <taxon>asterids</taxon>
        <taxon>campanulids</taxon>
        <taxon>Asterales</taxon>
        <taxon>Asteraceae</taxon>
        <taxon>Asteroideae</taxon>
        <taxon>Anthemideae</taxon>
        <taxon>Anthemidinae</taxon>
        <taxon>Tanacetum</taxon>
    </lineage>
</organism>
<name>A0A699JDX2_TANCI</name>
<dbReference type="AlphaFoldDB" id="A0A699JDX2"/>
<proteinExistence type="predicted"/>
<comment type="caution">
    <text evidence="1">The sequence shown here is derived from an EMBL/GenBank/DDBJ whole genome shotgun (WGS) entry which is preliminary data.</text>
</comment>
<sequence>MTLNTIIHILTIKLGSSNYLLWKNHIINILSYQNLLNHVDEIDITPSSTYREADKTVKNPDYSAWVLADQKTVVILHASLFEEVVTLIVGLSTARQI</sequence>
<evidence type="ECO:0000313" key="1">
    <source>
        <dbReference type="EMBL" id="GFA31130.1"/>
    </source>
</evidence>
<reference evidence="1" key="1">
    <citation type="journal article" date="2019" name="Sci. Rep.">
        <title>Draft genome of Tanacetum cinerariifolium, the natural source of mosquito coil.</title>
        <authorList>
            <person name="Yamashiro T."/>
            <person name="Shiraishi A."/>
            <person name="Satake H."/>
            <person name="Nakayama K."/>
        </authorList>
    </citation>
    <scope>NUCLEOTIDE SEQUENCE</scope>
</reference>
<protein>
    <submittedName>
        <fullName evidence="1">Zinc finger, CCHC-type, Gag-polypeptide of LTR copia-type</fullName>
    </submittedName>
</protein>
<dbReference type="PANTHER" id="PTHR47481:SF3">
    <property type="entry name" value="GAG-POLYPEPTIDE OF LTR COPIA-TYPE-RELATED"/>
    <property type="match status" value="1"/>
</dbReference>
<accession>A0A699JDX2</accession>
<gene>
    <name evidence="1" type="ORF">Tci_603102</name>
</gene>